<dbReference type="Proteomes" id="UP001054945">
    <property type="component" value="Unassembled WGS sequence"/>
</dbReference>
<keyword evidence="1" id="KW-0472">Membrane</keyword>
<feature type="transmembrane region" description="Helical" evidence="1">
    <location>
        <begin position="75"/>
        <end position="103"/>
    </location>
</feature>
<reference evidence="2 3" key="1">
    <citation type="submission" date="2021-06" db="EMBL/GenBank/DDBJ databases">
        <title>Caerostris extrusa draft genome.</title>
        <authorList>
            <person name="Kono N."/>
            <person name="Arakawa K."/>
        </authorList>
    </citation>
    <scope>NUCLEOTIDE SEQUENCE [LARGE SCALE GENOMIC DNA]</scope>
</reference>
<organism evidence="2 3">
    <name type="scientific">Caerostris extrusa</name>
    <name type="common">Bark spider</name>
    <name type="synonym">Caerostris bankana</name>
    <dbReference type="NCBI Taxonomy" id="172846"/>
    <lineage>
        <taxon>Eukaryota</taxon>
        <taxon>Metazoa</taxon>
        <taxon>Ecdysozoa</taxon>
        <taxon>Arthropoda</taxon>
        <taxon>Chelicerata</taxon>
        <taxon>Arachnida</taxon>
        <taxon>Araneae</taxon>
        <taxon>Araneomorphae</taxon>
        <taxon>Entelegynae</taxon>
        <taxon>Araneoidea</taxon>
        <taxon>Araneidae</taxon>
        <taxon>Caerostris</taxon>
    </lineage>
</organism>
<evidence type="ECO:0000256" key="1">
    <source>
        <dbReference type="SAM" id="Phobius"/>
    </source>
</evidence>
<sequence length="168" mass="19192">MSLRSTAGGEKRLVRSKSGRLSDVYCFAFTLSAFSVLLATQFSPWHQGNSSLYMIRGRPRRGCLMLPVLRWMIEWMTIIMMNISILHHQSGWLLGGFPVFFYLVSKCRTVTPKCCRGNQFTPFHTCREVPHDPFDRFIAIDDCPERGISESMKHLVIEDSIIGSGRKS</sequence>
<proteinExistence type="predicted"/>
<keyword evidence="3" id="KW-1185">Reference proteome</keyword>
<dbReference type="EMBL" id="BPLR01004183">
    <property type="protein sequence ID" value="GIX93027.1"/>
    <property type="molecule type" value="Genomic_DNA"/>
</dbReference>
<keyword evidence="1" id="KW-0812">Transmembrane</keyword>
<keyword evidence="1" id="KW-1133">Transmembrane helix</keyword>
<protein>
    <submittedName>
        <fullName evidence="2">Uncharacterized protein</fullName>
    </submittedName>
</protein>
<feature type="transmembrane region" description="Helical" evidence="1">
    <location>
        <begin position="21"/>
        <end position="42"/>
    </location>
</feature>
<gene>
    <name evidence="2" type="ORF">CEXT_6551</name>
</gene>
<dbReference type="AlphaFoldDB" id="A0AAV4PD32"/>
<name>A0AAV4PD32_CAEEX</name>
<evidence type="ECO:0000313" key="2">
    <source>
        <dbReference type="EMBL" id="GIX93027.1"/>
    </source>
</evidence>
<comment type="caution">
    <text evidence="2">The sequence shown here is derived from an EMBL/GenBank/DDBJ whole genome shotgun (WGS) entry which is preliminary data.</text>
</comment>
<evidence type="ECO:0000313" key="3">
    <source>
        <dbReference type="Proteomes" id="UP001054945"/>
    </source>
</evidence>
<accession>A0AAV4PD32</accession>